<sequence length="80" mass="9333">MQSAFLLVLFFLILSLCSPLFSLHSLLLLSALHLQILGGNGEEEKEKENETEKEEKEKEKEKEKKKEKEKEKEDTYLHAN</sequence>
<proteinExistence type="predicted"/>
<keyword evidence="4" id="KW-1185">Reference proteome</keyword>
<accession>A0A5B7K1I2</accession>
<name>A0A5B7K1I2_PORTR</name>
<protein>
    <submittedName>
        <fullName evidence="3">Uncharacterized protein</fullName>
    </submittedName>
</protein>
<feature type="region of interest" description="Disordered" evidence="1">
    <location>
        <begin position="39"/>
        <end position="80"/>
    </location>
</feature>
<evidence type="ECO:0000256" key="2">
    <source>
        <dbReference type="SAM" id="SignalP"/>
    </source>
</evidence>
<dbReference type="AlphaFoldDB" id="A0A5B7K1I2"/>
<evidence type="ECO:0000313" key="3">
    <source>
        <dbReference type="EMBL" id="MPD00746.1"/>
    </source>
</evidence>
<feature type="chain" id="PRO_5022849136" evidence="2">
    <location>
        <begin position="18"/>
        <end position="80"/>
    </location>
</feature>
<dbReference type="Proteomes" id="UP000324222">
    <property type="component" value="Unassembled WGS sequence"/>
</dbReference>
<reference evidence="3 4" key="1">
    <citation type="submission" date="2019-05" db="EMBL/GenBank/DDBJ databases">
        <title>Another draft genome of Portunus trituberculatus and its Hox gene families provides insights of decapod evolution.</title>
        <authorList>
            <person name="Jeong J.-H."/>
            <person name="Song I."/>
            <person name="Kim S."/>
            <person name="Choi T."/>
            <person name="Kim D."/>
            <person name="Ryu S."/>
            <person name="Kim W."/>
        </authorList>
    </citation>
    <scope>NUCLEOTIDE SEQUENCE [LARGE SCALE GENOMIC DNA]</scope>
    <source>
        <tissue evidence="3">Muscle</tissue>
    </source>
</reference>
<evidence type="ECO:0000313" key="4">
    <source>
        <dbReference type="Proteomes" id="UP000324222"/>
    </source>
</evidence>
<dbReference type="EMBL" id="VSRR010124210">
    <property type="protein sequence ID" value="MPD00746.1"/>
    <property type="molecule type" value="Genomic_DNA"/>
</dbReference>
<organism evidence="3 4">
    <name type="scientific">Portunus trituberculatus</name>
    <name type="common">Swimming crab</name>
    <name type="synonym">Neptunus trituberculatus</name>
    <dbReference type="NCBI Taxonomy" id="210409"/>
    <lineage>
        <taxon>Eukaryota</taxon>
        <taxon>Metazoa</taxon>
        <taxon>Ecdysozoa</taxon>
        <taxon>Arthropoda</taxon>
        <taxon>Crustacea</taxon>
        <taxon>Multicrustacea</taxon>
        <taxon>Malacostraca</taxon>
        <taxon>Eumalacostraca</taxon>
        <taxon>Eucarida</taxon>
        <taxon>Decapoda</taxon>
        <taxon>Pleocyemata</taxon>
        <taxon>Brachyura</taxon>
        <taxon>Eubrachyura</taxon>
        <taxon>Portunoidea</taxon>
        <taxon>Portunidae</taxon>
        <taxon>Portuninae</taxon>
        <taxon>Portunus</taxon>
    </lineage>
</organism>
<feature type="signal peptide" evidence="2">
    <location>
        <begin position="1"/>
        <end position="17"/>
    </location>
</feature>
<feature type="compositionally biased region" description="Basic and acidic residues" evidence="1">
    <location>
        <begin position="42"/>
        <end position="80"/>
    </location>
</feature>
<gene>
    <name evidence="3" type="ORF">E2C01_096241</name>
</gene>
<evidence type="ECO:0000256" key="1">
    <source>
        <dbReference type="SAM" id="MobiDB-lite"/>
    </source>
</evidence>
<keyword evidence="2" id="KW-0732">Signal</keyword>
<comment type="caution">
    <text evidence="3">The sequence shown here is derived from an EMBL/GenBank/DDBJ whole genome shotgun (WGS) entry which is preliminary data.</text>
</comment>